<dbReference type="Proteomes" id="UP000031135">
    <property type="component" value="Chromosome"/>
</dbReference>
<evidence type="ECO:0000256" key="1">
    <source>
        <dbReference type="SAM" id="Phobius"/>
    </source>
</evidence>
<accession>A0A0A8HC42</accession>
<name>A0A0A8HC42_9BACT</name>
<dbReference type="KEGG" id="csm:CSUB8521_1716"/>
<gene>
    <name evidence="2" type="primary">dba</name>
    <name evidence="2" type="ORF">CSUB8521_1716</name>
</gene>
<organism evidence="2 3">
    <name type="scientific">Campylobacter subantarcticus LMG 24374</name>
    <dbReference type="NCBI Taxonomy" id="1388751"/>
    <lineage>
        <taxon>Bacteria</taxon>
        <taxon>Pseudomonadati</taxon>
        <taxon>Campylobacterota</taxon>
        <taxon>Epsilonproteobacteria</taxon>
        <taxon>Campylobacterales</taxon>
        <taxon>Campylobacteraceae</taxon>
        <taxon>Campylobacter</taxon>
    </lineage>
</organism>
<evidence type="ECO:0000313" key="2">
    <source>
        <dbReference type="EMBL" id="AJC91517.1"/>
    </source>
</evidence>
<dbReference type="RefSeq" id="WP_039664673.1">
    <property type="nucleotide sequence ID" value="NZ_CP007772.1"/>
</dbReference>
<proteinExistence type="predicted"/>
<reference evidence="2 3" key="1">
    <citation type="journal article" date="2014" name="Genome Biol. Evol.">
        <title>Comparative Genomics of the Campylobacter lari Group.</title>
        <authorList>
            <person name="Miller W.G."/>
            <person name="Yee E."/>
            <person name="Chapman M.H."/>
            <person name="Smith T.P."/>
            <person name="Bono J.L."/>
            <person name="Huynh S."/>
            <person name="Parker C.T."/>
            <person name="Vandamme P."/>
            <person name="Luong K."/>
            <person name="Korlach J."/>
        </authorList>
    </citation>
    <scope>NUCLEOTIDE SEQUENCE [LARGE SCALE GENOMIC DNA]</scope>
    <source>
        <strain evidence="2 3">LMG 24374</strain>
    </source>
</reference>
<dbReference type="EMBL" id="CP007772">
    <property type="protein sequence ID" value="AJC91517.1"/>
    <property type="molecule type" value="Genomic_DNA"/>
</dbReference>
<sequence>MEFLELLLIFIAIVLMIVKPKKEKLAFSILIISWAIMVFDYLGRKSGAILGLMNL</sequence>
<evidence type="ECO:0000313" key="3">
    <source>
        <dbReference type="Proteomes" id="UP000031135"/>
    </source>
</evidence>
<dbReference type="AlphaFoldDB" id="A0A0A8HC42"/>
<dbReference type="OrthoDB" id="5329408at2"/>
<feature type="transmembrane region" description="Helical" evidence="1">
    <location>
        <begin position="26"/>
        <end position="43"/>
    </location>
</feature>
<keyword evidence="1" id="KW-0472">Membrane</keyword>
<protein>
    <submittedName>
        <fullName evidence="2">DsbI-accessory protein Dba</fullName>
    </submittedName>
</protein>
<dbReference type="HOGENOM" id="CLU_203772_1_0_7"/>
<keyword evidence="1" id="KW-1133">Transmembrane helix</keyword>
<keyword evidence="1" id="KW-0812">Transmembrane</keyword>